<accession>A0A0E9R7X5</accession>
<protein>
    <submittedName>
        <fullName evidence="1">Uncharacterized protein</fullName>
    </submittedName>
</protein>
<name>A0A0E9R7X5_ANGAN</name>
<reference evidence="1" key="2">
    <citation type="journal article" date="2015" name="Fish Shellfish Immunol.">
        <title>Early steps in the European eel (Anguilla anguilla)-Vibrio vulnificus interaction in the gills: Role of the RtxA13 toxin.</title>
        <authorList>
            <person name="Callol A."/>
            <person name="Pajuelo D."/>
            <person name="Ebbesson L."/>
            <person name="Teles M."/>
            <person name="MacKenzie S."/>
            <person name="Amaro C."/>
        </authorList>
    </citation>
    <scope>NUCLEOTIDE SEQUENCE</scope>
</reference>
<sequence length="33" mass="3761">MTLHAHFSVGQITDLFTTSHQYIQGQLQSKVML</sequence>
<evidence type="ECO:0000313" key="1">
    <source>
        <dbReference type="EMBL" id="JAH24867.1"/>
    </source>
</evidence>
<dbReference type="AlphaFoldDB" id="A0A0E9R7X5"/>
<organism evidence="1">
    <name type="scientific">Anguilla anguilla</name>
    <name type="common">European freshwater eel</name>
    <name type="synonym">Muraena anguilla</name>
    <dbReference type="NCBI Taxonomy" id="7936"/>
    <lineage>
        <taxon>Eukaryota</taxon>
        <taxon>Metazoa</taxon>
        <taxon>Chordata</taxon>
        <taxon>Craniata</taxon>
        <taxon>Vertebrata</taxon>
        <taxon>Euteleostomi</taxon>
        <taxon>Actinopterygii</taxon>
        <taxon>Neopterygii</taxon>
        <taxon>Teleostei</taxon>
        <taxon>Anguilliformes</taxon>
        <taxon>Anguillidae</taxon>
        <taxon>Anguilla</taxon>
    </lineage>
</organism>
<reference evidence="1" key="1">
    <citation type="submission" date="2014-11" db="EMBL/GenBank/DDBJ databases">
        <authorList>
            <person name="Amaro Gonzalez C."/>
        </authorList>
    </citation>
    <scope>NUCLEOTIDE SEQUENCE</scope>
</reference>
<dbReference type="EMBL" id="GBXM01083710">
    <property type="protein sequence ID" value="JAH24867.1"/>
    <property type="molecule type" value="Transcribed_RNA"/>
</dbReference>
<proteinExistence type="predicted"/>